<dbReference type="PANTHER" id="PTHR38382">
    <property type="entry name" value="RNA-BINDING PROTEIN"/>
    <property type="match status" value="1"/>
</dbReference>
<evidence type="ECO:0000256" key="1">
    <source>
        <dbReference type="SAM" id="MobiDB-lite"/>
    </source>
</evidence>
<keyword evidence="2" id="KW-1185">Reference proteome</keyword>
<dbReference type="PANTHER" id="PTHR38382:SF1">
    <property type="entry name" value="RNA-BINDING PROTEIN"/>
    <property type="match status" value="1"/>
</dbReference>
<feature type="compositionally biased region" description="Polar residues" evidence="1">
    <location>
        <begin position="16"/>
        <end position="48"/>
    </location>
</feature>
<dbReference type="AlphaFoldDB" id="A0A1S3E4Q0"/>
<name>A0A1S3E4Q0_CICAR</name>
<dbReference type="Proteomes" id="UP000087171">
    <property type="component" value="Chromosome Ca4"/>
</dbReference>
<accession>A0A1S3E4Q0</accession>
<evidence type="ECO:0000313" key="3">
    <source>
        <dbReference type="RefSeq" id="XP_012570021.1"/>
    </source>
</evidence>
<dbReference type="RefSeq" id="XP_012570021.1">
    <property type="nucleotide sequence ID" value="XM_012714567.2"/>
</dbReference>
<reference evidence="2" key="1">
    <citation type="journal article" date="2013" name="Nat. Biotechnol.">
        <title>Draft genome sequence of chickpea (Cicer arietinum) provides a resource for trait improvement.</title>
        <authorList>
            <person name="Varshney R.K."/>
            <person name="Song C."/>
            <person name="Saxena R.K."/>
            <person name="Azam S."/>
            <person name="Yu S."/>
            <person name="Sharpe A.G."/>
            <person name="Cannon S."/>
            <person name="Baek J."/>
            <person name="Rosen B.D."/>
            <person name="Tar'an B."/>
            <person name="Millan T."/>
            <person name="Zhang X."/>
            <person name="Ramsay L.D."/>
            <person name="Iwata A."/>
            <person name="Wang Y."/>
            <person name="Nelson W."/>
            <person name="Farmer A.D."/>
            <person name="Gaur P.M."/>
            <person name="Soderlund C."/>
            <person name="Penmetsa R.V."/>
            <person name="Xu C."/>
            <person name="Bharti A.K."/>
            <person name="He W."/>
            <person name="Winter P."/>
            <person name="Zhao S."/>
            <person name="Hane J.K."/>
            <person name="Carrasquilla-Garcia N."/>
            <person name="Condie J.A."/>
            <person name="Upadhyaya H.D."/>
            <person name="Luo M.C."/>
            <person name="Thudi M."/>
            <person name="Gowda C.L."/>
            <person name="Singh N.P."/>
            <person name="Lichtenzveig J."/>
            <person name="Gali K.K."/>
            <person name="Rubio J."/>
            <person name="Nadarajan N."/>
            <person name="Dolezel J."/>
            <person name="Bansal K.C."/>
            <person name="Xu X."/>
            <person name="Edwards D."/>
            <person name="Zhang G."/>
            <person name="Kahl G."/>
            <person name="Gil J."/>
            <person name="Singh K.B."/>
            <person name="Datta S.K."/>
            <person name="Jackson S.A."/>
            <person name="Wang J."/>
            <person name="Cook D.R."/>
        </authorList>
    </citation>
    <scope>NUCLEOTIDE SEQUENCE [LARGE SCALE GENOMIC DNA]</scope>
    <source>
        <strain evidence="2">cv. CDC Frontier</strain>
    </source>
</reference>
<gene>
    <name evidence="3" type="primary">LOC105851878</name>
</gene>
<proteinExistence type="predicted"/>
<dbReference type="STRING" id="3827.A0A1S3E4Q0"/>
<dbReference type="KEGG" id="cam:105851878"/>
<organism evidence="2 3">
    <name type="scientific">Cicer arietinum</name>
    <name type="common">Chickpea</name>
    <name type="synonym">Garbanzo</name>
    <dbReference type="NCBI Taxonomy" id="3827"/>
    <lineage>
        <taxon>Eukaryota</taxon>
        <taxon>Viridiplantae</taxon>
        <taxon>Streptophyta</taxon>
        <taxon>Embryophyta</taxon>
        <taxon>Tracheophyta</taxon>
        <taxon>Spermatophyta</taxon>
        <taxon>Magnoliopsida</taxon>
        <taxon>eudicotyledons</taxon>
        <taxon>Gunneridae</taxon>
        <taxon>Pentapetalae</taxon>
        <taxon>rosids</taxon>
        <taxon>fabids</taxon>
        <taxon>Fabales</taxon>
        <taxon>Fabaceae</taxon>
        <taxon>Papilionoideae</taxon>
        <taxon>50 kb inversion clade</taxon>
        <taxon>NPAAA clade</taxon>
        <taxon>Hologalegina</taxon>
        <taxon>IRL clade</taxon>
        <taxon>Cicereae</taxon>
        <taxon>Cicer</taxon>
    </lineage>
</organism>
<sequence>MNSKKKSTPIRVFGQRSITSTFRTLPPNSSRDSEATGINQPPQKTQPAHLSLSHFLDRKLQKPSTLPQTVPGKLTPFKSPLGLRIPTIEQQVGSVKQVEEERKAATTDDKVIFEMFKHTDEEGKSDFVIPFDVDELEHSVTDNVQESRKRKNPFEGGNENQTVRKHVVVLGGESRLKPKKQIKNDSSNIKQKPYNHYANGRGWWDYDMEGVDNEEVGFSEVWEGVGSTTLGGIADWH</sequence>
<evidence type="ECO:0000313" key="2">
    <source>
        <dbReference type="Proteomes" id="UP000087171"/>
    </source>
</evidence>
<protein>
    <submittedName>
        <fullName evidence="3">Uncharacterized protein LOC105851878</fullName>
    </submittedName>
</protein>
<dbReference type="OrthoDB" id="753880at2759"/>
<feature type="region of interest" description="Disordered" evidence="1">
    <location>
        <begin position="1"/>
        <end position="50"/>
    </location>
</feature>
<reference evidence="3" key="2">
    <citation type="submission" date="2025-08" db="UniProtKB">
        <authorList>
            <consortium name="RefSeq"/>
        </authorList>
    </citation>
    <scope>IDENTIFICATION</scope>
    <source>
        <tissue evidence="3">Etiolated seedlings</tissue>
    </source>
</reference>
<dbReference type="GeneID" id="105851878"/>